<dbReference type="OrthoDB" id="6354439at2759"/>
<name>E9FRM7_DAPPU</name>
<dbReference type="KEGG" id="dpx:DAPPUDRAFT_299786"/>
<evidence type="ECO:0000256" key="2">
    <source>
        <dbReference type="SAM" id="SignalP"/>
    </source>
</evidence>
<reference evidence="3 4" key="1">
    <citation type="journal article" date="2011" name="Science">
        <title>The ecoresponsive genome of Daphnia pulex.</title>
        <authorList>
            <person name="Colbourne J.K."/>
            <person name="Pfrender M.E."/>
            <person name="Gilbert D."/>
            <person name="Thomas W.K."/>
            <person name="Tucker A."/>
            <person name="Oakley T.H."/>
            <person name="Tokishita S."/>
            <person name="Aerts A."/>
            <person name="Arnold G.J."/>
            <person name="Basu M.K."/>
            <person name="Bauer D.J."/>
            <person name="Caceres C.E."/>
            <person name="Carmel L."/>
            <person name="Casola C."/>
            <person name="Choi J.H."/>
            <person name="Detter J.C."/>
            <person name="Dong Q."/>
            <person name="Dusheyko S."/>
            <person name="Eads B.D."/>
            <person name="Frohlich T."/>
            <person name="Geiler-Samerotte K.A."/>
            <person name="Gerlach D."/>
            <person name="Hatcher P."/>
            <person name="Jogdeo S."/>
            <person name="Krijgsveld J."/>
            <person name="Kriventseva E.V."/>
            <person name="Kultz D."/>
            <person name="Laforsch C."/>
            <person name="Lindquist E."/>
            <person name="Lopez J."/>
            <person name="Manak J.R."/>
            <person name="Muller J."/>
            <person name="Pangilinan J."/>
            <person name="Patwardhan R.P."/>
            <person name="Pitluck S."/>
            <person name="Pritham E.J."/>
            <person name="Rechtsteiner A."/>
            <person name="Rho M."/>
            <person name="Rogozin I.B."/>
            <person name="Sakarya O."/>
            <person name="Salamov A."/>
            <person name="Schaack S."/>
            <person name="Shapiro H."/>
            <person name="Shiga Y."/>
            <person name="Skalitzky C."/>
            <person name="Smith Z."/>
            <person name="Souvorov A."/>
            <person name="Sung W."/>
            <person name="Tang Z."/>
            <person name="Tsuchiya D."/>
            <person name="Tu H."/>
            <person name="Vos H."/>
            <person name="Wang M."/>
            <person name="Wolf Y.I."/>
            <person name="Yamagata H."/>
            <person name="Yamada T."/>
            <person name="Ye Y."/>
            <person name="Shaw J.R."/>
            <person name="Andrews J."/>
            <person name="Crease T.J."/>
            <person name="Tang H."/>
            <person name="Lucas S.M."/>
            <person name="Robertson H.M."/>
            <person name="Bork P."/>
            <person name="Koonin E.V."/>
            <person name="Zdobnov E.M."/>
            <person name="Grigoriev I.V."/>
            <person name="Lynch M."/>
            <person name="Boore J.L."/>
        </authorList>
    </citation>
    <scope>NUCLEOTIDE SEQUENCE [LARGE SCALE GENOMIC DNA]</scope>
</reference>
<keyword evidence="2" id="KW-0732">Signal</keyword>
<sequence length="332" mass="36396">MAPLSRNGLLYLFLAASMAVTCYAAAAADPAVDSKPALQNFAEPAEKVKSRDSHALKSDVSYTNYLKAPQIQPPTPVALSGSAAGVSFPSIAQPPAQPAVQSAVHPASHSIPVPALYSNPQETTMGYVYYYLPQVAEKYYPKLKDLMPYVKHYGYAASRAWQNMPSMRQMADRTFDITSAIGLVLLAPVMLISSVLFLGFIVILFFFPAVSAFGRRRMGRDLSAVEDLNEVLDFDRFLPLEQSRTLASLAARVDDVLDNYMRAFKSDTCLEKFSCQAGQMTSRLGKLTEPIITLLEPLVPAYMYKKLEAFKNGARSGSADCSEMKCKLPFIG</sequence>
<proteinExistence type="predicted"/>
<evidence type="ECO:0000256" key="1">
    <source>
        <dbReference type="SAM" id="Phobius"/>
    </source>
</evidence>
<accession>E9FRM7</accession>
<feature type="chain" id="PRO_5003236307" evidence="2">
    <location>
        <begin position="25"/>
        <end position="332"/>
    </location>
</feature>
<gene>
    <name evidence="3" type="ORF">DAPPUDRAFT_299786</name>
</gene>
<keyword evidence="4" id="KW-1185">Reference proteome</keyword>
<dbReference type="AlphaFoldDB" id="E9FRM7"/>
<keyword evidence="1" id="KW-0812">Transmembrane</keyword>
<evidence type="ECO:0000313" key="4">
    <source>
        <dbReference type="Proteomes" id="UP000000305"/>
    </source>
</evidence>
<dbReference type="HOGENOM" id="CLU_957304_0_0_1"/>
<dbReference type="EMBL" id="GL732523">
    <property type="protein sequence ID" value="EFX89877.1"/>
    <property type="molecule type" value="Genomic_DNA"/>
</dbReference>
<protein>
    <submittedName>
        <fullName evidence="3">Uncharacterized protein</fullName>
    </submittedName>
</protein>
<dbReference type="InParanoid" id="E9FRM7"/>
<feature type="transmembrane region" description="Helical" evidence="1">
    <location>
        <begin position="180"/>
        <end position="210"/>
    </location>
</feature>
<organism evidence="3 4">
    <name type="scientific">Daphnia pulex</name>
    <name type="common">Water flea</name>
    <dbReference type="NCBI Taxonomy" id="6669"/>
    <lineage>
        <taxon>Eukaryota</taxon>
        <taxon>Metazoa</taxon>
        <taxon>Ecdysozoa</taxon>
        <taxon>Arthropoda</taxon>
        <taxon>Crustacea</taxon>
        <taxon>Branchiopoda</taxon>
        <taxon>Diplostraca</taxon>
        <taxon>Cladocera</taxon>
        <taxon>Anomopoda</taxon>
        <taxon>Daphniidae</taxon>
        <taxon>Daphnia</taxon>
    </lineage>
</organism>
<feature type="signal peptide" evidence="2">
    <location>
        <begin position="1"/>
        <end position="24"/>
    </location>
</feature>
<keyword evidence="1" id="KW-0472">Membrane</keyword>
<evidence type="ECO:0000313" key="3">
    <source>
        <dbReference type="EMBL" id="EFX89877.1"/>
    </source>
</evidence>
<dbReference type="Proteomes" id="UP000000305">
    <property type="component" value="Unassembled WGS sequence"/>
</dbReference>
<keyword evidence="1" id="KW-1133">Transmembrane helix</keyword>